<evidence type="ECO:0000313" key="3">
    <source>
        <dbReference type="Proteomes" id="UP001139521"/>
    </source>
</evidence>
<proteinExistence type="predicted"/>
<protein>
    <submittedName>
        <fullName evidence="2">Uncharacterized protein</fullName>
    </submittedName>
</protein>
<dbReference type="Proteomes" id="UP001139521">
    <property type="component" value="Unassembled WGS sequence"/>
</dbReference>
<accession>A0A9X1ZUN1</accession>
<evidence type="ECO:0000256" key="1">
    <source>
        <dbReference type="SAM" id="SignalP"/>
    </source>
</evidence>
<keyword evidence="3" id="KW-1185">Reference proteome</keyword>
<dbReference type="AlphaFoldDB" id="A0A9X1ZUN1"/>
<feature type="signal peptide" evidence="1">
    <location>
        <begin position="1"/>
        <end position="20"/>
    </location>
</feature>
<evidence type="ECO:0000313" key="2">
    <source>
        <dbReference type="EMBL" id="MCL6220431.1"/>
    </source>
</evidence>
<sequence>MNIQKTIIAILLLCSVVAGAQTSDFIGSYYYTKMEYAEQLHILPSQRFSWQQVYGAVDKDLRGKWSVTGDTLQLVFDELPSEVQPGKFEAVLTDSGSLNFITFDSQPVTNERNLQAIEKKLPPEIAQKLAQPIDYSEAIAAQKERVQQQKTADQKRFEKFNAERKKYGKYHGFFKSQNKDFPFQLAFNAKYHQFIATRPDSLRDQVATYLVGDFKVKNDTAYATTNPDQDEIKVFAYNAETSSEKIQVYLKNMDAKHLQLQTGKTFASSNFVSAEAFQKENDSVQRLRLEKSDSLWVAVGEKERHIYNFPLAEGNHSILIKPTAYPVETWVEQPIFINSQDEIHTLFNGKTILKLSTGEGFYPPLKMMSTPPNFKGKRYFPVERQRLFKMKE</sequence>
<comment type="caution">
    <text evidence="2">The sequence shown here is derived from an EMBL/GenBank/DDBJ whole genome shotgun (WGS) entry which is preliminary data.</text>
</comment>
<dbReference type="RefSeq" id="WP_249603128.1">
    <property type="nucleotide sequence ID" value="NZ_JAKHSK010000040.1"/>
</dbReference>
<feature type="chain" id="PRO_5040862515" evidence="1">
    <location>
        <begin position="21"/>
        <end position="392"/>
    </location>
</feature>
<name>A0A9X1ZUN1_9FLAO</name>
<gene>
    <name evidence="2" type="ORF">L1967_19240</name>
</gene>
<reference evidence="2" key="1">
    <citation type="submission" date="2022-01" db="EMBL/GenBank/DDBJ databases">
        <title>Genome sequencing of Zunongwangia sp. M21534 genome.</title>
        <authorList>
            <person name="Chen Y."/>
            <person name="Dong C."/>
            <person name="Shao Z."/>
        </authorList>
    </citation>
    <scope>NUCLEOTIDE SEQUENCE</scope>
    <source>
        <strain evidence="2">MCCC M21534</strain>
    </source>
</reference>
<dbReference type="EMBL" id="JAKHSK010000040">
    <property type="protein sequence ID" value="MCL6220431.1"/>
    <property type="molecule type" value="Genomic_DNA"/>
</dbReference>
<organism evidence="2 3">
    <name type="scientific">Zunongwangia pacifica</name>
    <dbReference type="NCBI Taxonomy" id="2911062"/>
    <lineage>
        <taxon>Bacteria</taxon>
        <taxon>Pseudomonadati</taxon>
        <taxon>Bacteroidota</taxon>
        <taxon>Flavobacteriia</taxon>
        <taxon>Flavobacteriales</taxon>
        <taxon>Flavobacteriaceae</taxon>
        <taxon>Zunongwangia</taxon>
    </lineage>
</organism>
<keyword evidence="1" id="KW-0732">Signal</keyword>